<protein>
    <submittedName>
        <fullName evidence="1">Uncharacterized protein</fullName>
    </submittedName>
</protein>
<dbReference type="RefSeq" id="XP_040713940.1">
    <property type="nucleotide sequence ID" value="XM_040857618.1"/>
</dbReference>
<dbReference type="GeneID" id="63773830"/>
<dbReference type="EMBL" id="MCFJ01000009">
    <property type="protein sequence ID" value="ORY62104.1"/>
    <property type="molecule type" value="Genomic_DNA"/>
</dbReference>
<sequence length="85" mass="9396">MESTVVDALDTLEMLHCPYWCRLETIDCVSSTSALRPSTKYPRCARWILRLVLSVILILSVGSKSLALEFSSNTIGAVARVWHGG</sequence>
<dbReference type="AlphaFoldDB" id="A0A1Y2DSH2"/>
<dbReference type="Proteomes" id="UP000193689">
    <property type="component" value="Unassembled WGS sequence"/>
</dbReference>
<keyword evidence="2" id="KW-1185">Reference proteome</keyword>
<evidence type="ECO:0000313" key="2">
    <source>
        <dbReference type="Proteomes" id="UP000193689"/>
    </source>
</evidence>
<proteinExistence type="predicted"/>
<reference evidence="1 2" key="1">
    <citation type="submission" date="2016-07" db="EMBL/GenBank/DDBJ databases">
        <title>Pervasive Adenine N6-methylation of Active Genes in Fungi.</title>
        <authorList>
            <consortium name="DOE Joint Genome Institute"/>
            <person name="Mondo S.J."/>
            <person name="Dannebaum R.O."/>
            <person name="Kuo R.C."/>
            <person name="Labutti K."/>
            <person name="Haridas S."/>
            <person name="Kuo A."/>
            <person name="Salamov A."/>
            <person name="Ahrendt S.R."/>
            <person name="Lipzen A."/>
            <person name="Sullivan W."/>
            <person name="Andreopoulos W.B."/>
            <person name="Clum A."/>
            <person name="Lindquist E."/>
            <person name="Daum C."/>
            <person name="Ramamoorthy G.K."/>
            <person name="Gryganskyi A."/>
            <person name="Culley D."/>
            <person name="Magnuson J.K."/>
            <person name="James T.Y."/>
            <person name="O'Malley M.A."/>
            <person name="Stajich J.E."/>
            <person name="Spatafora J.W."/>
            <person name="Visel A."/>
            <person name="Grigoriev I.V."/>
        </authorList>
    </citation>
    <scope>NUCLEOTIDE SEQUENCE [LARGE SCALE GENOMIC DNA]</scope>
    <source>
        <strain evidence="1 2">CBS 129021</strain>
    </source>
</reference>
<organism evidence="1 2">
    <name type="scientific">Pseudomassariella vexata</name>
    <dbReference type="NCBI Taxonomy" id="1141098"/>
    <lineage>
        <taxon>Eukaryota</taxon>
        <taxon>Fungi</taxon>
        <taxon>Dikarya</taxon>
        <taxon>Ascomycota</taxon>
        <taxon>Pezizomycotina</taxon>
        <taxon>Sordariomycetes</taxon>
        <taxon>Xylariomycetidae</taxon>
        <taxon>Amphisphaeriales</taxon>
        <taxon>Pseudomassariaceae</taxon>
        <taxon>Pseudomassariella</taxon>
    </lineage>
</organism>
<dbReference type="InParanoid" id="A0A1Y2DSH2"/>
<evidence type="ECO:0000313" key="1">
    <source>
        <dbReference type="EMBL" id="ORY62104.1"/>
    </source>
</evidence>
<gene>
    <name evidence="1" type="ORF">BCR38DRAFT_394742</name>
</gene>
<accession>A0A1Y2DSH2</accession>
<name>A0A1Y2DSH2_9PEZI</name>
<comment type="caution">
    <text evidence="1">The sequence shown here is derived from an EMBL/GenBank/DDBJ whole genome shotgun (WGS) entry which is preliminary data.</text>
</comment>